<name>A0AA86VYX2_9FABA</name>
<evidence type="ECO:0000313" key="2">
    <source>
        <dbReference type="Proteomes" id="UP001189624"/>
    </source>
</evidence>
<feature type="non-terminal residue" evidence="1">
    <location>
        <position position="1"/>
    </location>
</feature>
<accession>A0AA86VYX2</accession>
<organism evidence="1 2">
    <name type="scientific">Sphenostylis stenocarpa</name>
    <dbReference type="NCBI Taxonomy" id="92480"/>
    <lineage>
        <taxon>Eukaryota</taxon>
        <taxon>Viridiplantae</taxon>
        <taxon>Streptophyta</taxon>
        <taxon>Embryophyta</taxon>
        <taxon>Tracheophyta</taxon>
        <taxon>Spermatophyta</taxon>
        <taxon>Magnoliopsida</taxon>
        <taxon>eudicotyledons</taxon>
        <taxon>Gunneridae</taxon>
        <taxon>Pentapetalae</taxon>
        <taxon>rosids</taxon>
        <taxon>fabids</taxon>
        <taxon>Fabales</taxon>
        <taxon>Fabaceae</taxon>
        <taxon>Papilionoideae</taxon>
        <taxon>50 kb inversion clade</taxon>
        <taxon>NPAAA clade</taxon>
        <taxon>indigoferoid/millettioid clade</taxon>
        <taxon>Phaseoleae</taxon>
        <taxon>Sphenostylis</taxon>
    </lineage>
</organism>
<feature type="non-terminal residue" evidence="1">
    <location>
        <position position="93"/>
    </location>
</feature>
<reference evidence="1" key="1">
    <citation type="submission" date="2023-10" db="EMBL/GenBank/DDBJ databases">
        <authorList>
            <person name="Domelevo Entfellner J.-B."/>
        </authorList>
    </citation>
    <scope>NUCLEOTIDE SEQUENCE</scope>
</reference>
<protein>
    <submittedName>
        <fullName evidence="1">Uncharacterized protein</fullName>
    </submittedName>
</protein>
<keyword evidence="2" id="KW-1185">Reference proteome</keyword>
<gene>
    <name evidence="1" type="ORF">AYBTSS11_LOCUS17243</name>
</gene>
<dbReference type="EMBL" id="OY731402">
    <property type="protein sequence ID" value="CAJ1957517.1"/>
    <property type="molecule type" value="Genomic_DNA"/>
</dbReference>
<sequence>ATKNPIIDGSMKPIYIFASYKILSSSHKSQMVVSYYFIGANLHFLSSSYWGLQHGGDSLCSWDNLFPQSTCFQRISSLDRKHYETQHGCTCLT</sequence>
<dbReference type="AlphaFoldDB" id="A0AA86VYX2"/>
<evidence type="ECO:0000313" key="1">
    <source>
        <dbReference type="EMBL" id="CAJ1957517.1"/>
    </source>
</evidence>
<proteinExistence type="predicted"/>
<dbReference type="Gramene" id="rna-AYBTSS11_LOCUS17243">
    <property type="protein sequence ID" value="CAJ1957517.1"/>
    <property type="gene ID" value="gene-AYBTSS11_LOCUS17243"/>
</dbReference>
<dbReference type="Proteomes" id="UP001189624">
    <property type="component" value="Chromosome 5"/>
</dbReference>